<dbReference type="Gene3D" id="3.40.50.2300">
    <property type="match status" value="2"/>
</dbReference>
<comment type="subcellular location">
    <subcellularLocation>
        <location evidence="1">Membrane</location>
        <topology evidence="1">Multi-pass membrane protein</topology>
    </subcellularLocation>
</comment>
<keyword evidence="13" id="KW-1185">Reference proteome</keyword>
<dbReference type="GO" id="GO:0015276">
    <property type="term" value="F:ligand-gated monoatomic ion channel activity"/>
    <property type="evidence" value="ECO:0007669"/>
    <property type="project" value="InterPro"/>
</dbReference>
<sequence length="158" mass="18097">MNYDAIETDIEGLSGKISFNEEGHRHNFTLHVVEMTIQSAMVKVATWSDMLGLIPVAAKHVELHSPGSYEKNKTYIITTTLQEPYMMLKNERGQYRNNDIFFGFCKDLADYISRELAIKYEIRVVRDGKYGSESPQTKAGWNGLVGELLRKVSVRYIK</sequence>
<dbReference type="Pfam" id="PF10613">
    <property type="entry name" value="Lig_chan-Glu_bd"/>
    <property type="match status" value="1"/>
</dbReference>
<dbReference type="AlphaFoldDB" id="A0A4C2A933"/>
<dbReference type="EMBL" id="BGZK01002670">
    <property type="protein sequence ID" value="GBP95704.1"/>
    <property type="molecule type" value="Genomic_DNA"/>
</dbReference>
<evidence type="ECO:0000256" key="5">
    <source>
        <dbReference type="ARBA" id="ARBA00023065"/>
    </source>
</evidence>
<evidence type="ECO:0000256" key="6">
    <source>
        <dbReference type="ARBA" id="ARBA00023136"/>
    </source>
</evidence>
<evidence type="ECO:0000256" key="7">
    <source>
        <dbReference type="ARBA" id="ARBA00023170"/>
    </source>
</evidence>
<name>A0A4C2A933_EUMVA</name>
<keyword evidence="7 12" id="KW-0675">Receptor</keyword>
<accession>A0A4C2A933</accession>
<dbReference type="Proteomes" id="UP000299102">
    <property type="component" value="Unassembled WGS sequence"/>
</dbReference>
<keyword evidence="9" id="KW-1071">Ligand-gated ion channel</keyword>
<organism evidence="12 13">
    <name type="scientific">Eumeta variegata</name>
    <name type="common">Bagworm moth</name>
    <name type="synonym">Eumeta japonica</name>
    <dbReference type="NCBI Taxonomy" id="151549"/>
    <lineage>
        <taxon>Eukaryota</taxon>
        <taxon>Metazoa</taxon>
        <taxon>Ecdysozoa</taxon>
        <taxon>Arthropoda</taxon>
        <taxon>Hexapoda</taxon>
        <taxon>Insecta</taxon>
        <taxon>Pterygota</taxon>
        <taxon>Neoptera</taxon>
        <taxon>Endopterygota</taxon>
        <taxon>Lepidoptera</taxon>
        <taxon>Glossata</taxon>
        <taxon>Ditrysia</taxon>
        <taxon>Tineoidea</taxon>
        <taxon>Psychidae</taxon>
        <taxon>Oiketicinae</taxon>
        <taxon>Eumeta</taxon>
    </lineage>
</organism>
<dbReference type="SMART" id="SM00918">
    <property type="entry name" value="Lig_chan-Glu_bd"/>
    <property type="match status" value="1"/>
</dbReference>
<evidence type="ECO:0000256" key="9">
    <source>
        <dbReference type="ARBA" id="ARBA00023286"/>
    </source>
</evidence>
<keyword evidence="3" id="KW-0812">Transmembrane</keyword>
<proteinExistence type="predicted"/>
<feature type="domain" description="Ionotropic glutamate receptor L-glutamate and glycine-binding" evidence="11">
    <location>
        <begin position="84"/>
        <end position="150"/>
    </location>
</feature>
<evidence type="ECO:0000256" key="1">
    <source>
        <dbReference type="ARBA" id="ARBA00004141"/>
    </source>
</evidence>
<gene>
    <name evidence="12" type="primary">GluRIA</name>
    <name evidence="12" type="ORF">EVAR_100811_1</name>
</gene>
<comment type="caution">
    <text evidence="12">The sequence shown here is derived from an EMBL/GenBank/DDBJ whole genome shotgun (WGS) entry which is preliminary data.</text>
</comment>
<keyword evidence="6" id="KW-0472">Membrane</keyword>
<keyword evidence="4" id="KW-1133">Transmembrane helix</keyword>
<keyword evidence="2" id="KW-0813">Transport</keyword>
<dbReference type="SUPFAM" id="SSF53850">
    <property type="entry name" value="Periplasmic binding protein-like II"/>
    <property type="match status" value="1"/>
</dbReference>
<keyword evidence="5" id="KW-0406">Ion transport</keyword>
<evidence type="ECO:0000256" key="8">
    <source>
        <dbReference type="ARBA" id="ARBA00023180"/>
    </source>
</evidence>
<evidence type="ECO:0000259" key="11">
    <source>
        <dbReference type="SMART" id="SM00918"/>
    </source>
</evidence>
<dbReference type="Gene3D" id="3.40.190.10">
    <property type="entry name" value="Periplasmic binding protein-like II"/>
    <property type="match status" value="1"/>
</dbReference>
<keyword evidence="10" id="KW-0407">Ion channel</keyword>
<reference evidence="12 13" key="1">
    <citation type="journal article" date="2019" name="Commun. Biol.">
        <title>The bagworm genome reveals a unique fibroin gene that provides high tensile strength.</title>
        <authorList>
            <person name="Kono N."/>
            <person name="Nakamura H."/>
            <person name="Ohtoshi R."/>
            <person name="Tomita M."/>
            <person name="Numata K."/>
            <person name="Arakawa K."/>
        </authorList>
    </citation>
    <scope>NUCLEOTIDE SEQUENCE [LARGE SCALE GENOMIC DNA]</scope>
</reference>
<evidence type="ECO:0000256" key="2">
    <source>
        <dbReference type="ARBA" id="ARBA00022448"/>
    </source>
</evidence>
<evidence type="ECO:0000256" key="10">
    <source>
        <dbReference type="ARBA" id="ARBA00023303"/>
    </source>
</evidence>
<dbReference type="STRING" id="151549.A0A4C2A933"/>
<dbReference type="GO" id="GO:0016020">
    <property type="term" value="C:membrane"/>
    <property type="evidence" value="ECO:0007669"/>
    <property type="project" value="UniProtKB-SubCell"/>
</dbReference>
<evidence type="ECO:0000256" key="3">
    <source>
        <dbReference type="ARBA" id="ARBA00022692"/>
    </source>
</evidence>
<dbReference type="InterPro" id="IPR019594">
    <property type="entry name" value="Glu/Gly-bd"/>
</dbReference>
<evidence type="ECO:0000313" key="12">
    <source>
        <dbReference type="EMBL" id="GBP95704.1"/>
    </source>
</evidence>
<evidence type="ECO:0000313" key="13">
    <source>
        <dbReference type="Proteomes" id="UP000299102"/>
    </source>
</evidence>
<protein>
    <submittedName>
        <fullName evidence="12">Glutamate receptor 1</fullName>
    </submittedName>
</protein>
<evidence type="ECO:0000256" key="4">
    <source>
        <dbReference type="ARBA" id="ARBA00022989"/>
    </source>
</evidence>
<dbReference type="OrthoDB" id="8122473at2759"/>
<keyword evidence="8" id="KW-0325">Glycoprotein</keyword>